<dbReference type="PROSITE" id="PS50075">
    <property type="entry name" value="CARRIER"/>
    <property type="match status" value="1"/>
</dbReference>
<reference evidence="2 3" key="1">
    <citation type="submission" date="2021-03" db="EMBL/GenBank/DDBJ databases">
        <title>Sequencing the genomes of 1000 actinobacteria strains.</title>
        <authorList>
            <person name="Klenk H.-P."/>
        </authorList>
    </citation>
    <scope>NUCLEOTIDE SEQUENCE [LARGE SCALE GENOMIC DNA]</scope>
    <source>
        <strain evidence="2 3">DSM 41480</strain>
    </source>
</reference>
<evidence type="ECO:0000313" key="2">
    <source>
        <dbReference type="EMBL" id="MBP2404246.1"/>
    </source>
</evidence>
<dbReference type="Gene3D" id="1.10.1200.10">
    <property type="entry name" value="ACP-like"/>
    <property type="match status" value="1"/>
</dbReference>
<feature type="domain" description="Carrier" evidence="1">
    <location>
        <begin position="1"/>
        <end position="80"/>
    </location>
</feature>
<comment type="caution">
    <text evidence="2">The sequence shown here is derived from an EMBL/GenBank/DDBJ whole genome shotgun (WGS) entry which is preliminary data.</text>
</comment>
<gene>
    <name evidence="2" type="ORF">JO379_003715</name>
</gene>
<name>A0ABS4Y651_9ACTN</name>
<dbReference type="Proteomes" id="UP001519291">
    <property type="component" value="Unassembled WGS sequence"/>
</dbReference>
<proteinExistence type="predicted"/>
<dbReference type="Pfam" id="PF00550">
    <property type="entry name" value="PP-binding"/>
    <property type="match status" value="1"/>
</dbReference>
<evidence type="ECO:0000259" key="1">
    <source>
        <dbReference type="PROSITE" id="PS50075"/>
    </source>
</evidence>
<dbReference type="GeneID" id="91570592"/>
<dbReference type="SUPFAM" id="SSF47336">
    <property type="entry name" value="ACP-like"/>
    <property type="match status" value="1"/>
</dbReference>
<dbReference type="InterPro" id="IPR036736">
    <property type="entry name" value="ACP-like_sf"/>
</dbReference>
<dbReference type="RefSeq" id="WP_130878348.1">
    <property type="nucleotide sequence ID" value="NZ_JAGIOH010000001.1"/>
</dbReference>
<dbReference type="EMBL" id="JAGIOH010000001">
    <property type="protein sequence ID" value="MBP2404246.1"/>
    <property type="molecule type" value="Genomic_DNA"/>
</dbReference>
<keyword evidence="3" id="KW-1185">Reference proteome</keyword>
<protein>
    <submittedName>
        <fullName evidence="2">Acyl carrier protein</fullName>
    </submittedName>
</protein>
<dbReference type="InterPro" id="IPR009081">
    <property type="entry name" value="PP-bd_ACP"/>
</dbReference>
<organism evidence="2 3">
    <name type="scientific">Streptomyces syringium</name>
    <dbReference type="NCBI Taxonomy" id="76729"/>
    <lineage>
        <taxon>Bacteria</taxon>
        <taxon>Bacillati</taxon>
        <taxon>Actinomycetota</taxon>
        <taxon>Actinomycetes</taxon>
        <taxon>Kitasatosporales</taxon>
        <taxon>Streptomycetaceae</taxon>
        <taxon>Streptomyces</taxon>
    </lineage>
</organism>
<sequence length="86" mass="9600">MSTETREFVLDVLRELNYEVDGVTDATPLGDEGLELESLTLAEVTMRLEEKYDVQFTDEELEGLAKVTLGDFVSQIVDRATAGQSR</sequence>
<evidence type="ECO:0000313" key="3">
    <source>
        <dbReference type="Proteomes" id="UP001519291"/>
    </source>
</evidence>
<accession>A0ABS4Y651</accession>